<dbReference type="InterPro" id="IPR042469">
    <property type="entry name" value="HECTD3"/>
</dbReference>
<dbReference type="Gene3D" id="3.30.2410.10">
    <property type="entry name" value="Hect, E3 ligase catalytic domain"/>
    <property type="match status" value="1"/>
</dbReference>
<evidence type="ECO:0000256" key="4">
    <source>
        <dbReference type="SAM" id="MobiDB-lite"/>
    </source>
</evidence>
<evidence type="ECO:0000313" key="6">
    <source>
        <dbReference type="EMBL" id="KAK8845062.1"/>
    </source>
</evidence>
<feature type="active site" description="Glycyl thioester intermediate" evidence="2">
    <location>
        <position position="3188"/>
    </location>
</feature>
<dbReference type="Proteomes" id="UP001470230">
    <property type="component" value="Unassembled WGS sequence"/>
</dbReference>
<keyword evidence="7" id="KW-1185">Reference proteome</keyword>
<sequence>MGSENSRAYITFPEIPFPRNRSHFMRHHIYEFPFTNLSDPKFWSEFYLSILHLFDENQKPSEKFVTPHTPRQLFELFYGCSDILPNPLDILEAIIQKSIVKNRTSYTLSLLFDFHQKYSFVRFHSFLVTKSYFGQVDFLNTLRDSKGNTFPYDIQTLTNIISKLDSLLNSKKVSLSSEEIDEIQKVSHAMNHALPPNEITAPVYQFFSNHPGQRMSFMAHNVYPHCITSNGNFIFILTDSSVLYIFPLICNGSILPPITRKMNFKIPVNQLFSIASCSTYLFIFSSKFKRIYRISDLLSSLEEDINDYNTLYGIFNSRHTSTVNQNDPYGNGNANISDSNIKSEKIVNIPENENSQIGIDDNEHSYVISDGMIIAQLSGVRSCQINLFDSQTRRILNYKSSLKTLNYSKPIALTPIAISGAYISFISHVDQQTFIMKVFSLLTGQTIIEEQFNTIDQILAVTIDSINHCSYAIISGINGNMEVRRFSFYGSYTPFLFNFSFKIYNTEKKIKKKNAFKAVASSFNILTIQLLGTHIIPPPLLSTDHSQVKTIVDTLKKLAADVPADAKIKIYYTQSLQFLASLIDLNLRNLESKITNARKEAKRSSEILPDSGTDKSDDKEKDFEDKIFRKELIKEILAIVPSLPTNIGSFIFFMHLPLFFEISMEQSITILYHLFDAINNSYLTNFCLNQLEKCEEIARIPFDNDNSLSLLIPSKLDPVNSISRLFISVLFIHQHVLISSTYQYLETSSPIIIINDNSSNKDKGTNDDDLSQFEQFHSKGEKTQIDYFLDYAYVVINRFITAISGNNNSKITQVDVFQSLIFKIFDNFLRTLSLLSNSNQITQPIAILLSKAIQKLAVIPNGIHKDQRLINNSINFVYYVFAKYIASLVKGGGQCGMEKNFYWLIKSNHDLSEKHDSEWINHLDSSELDYFDDEKIHHFINNSFPVSKSDKKKKNKKKGDNKADKVKLKNIDVDKLMDLLYNKYKKQFNRRLSKDIQQFDRIVLMATAKHSKIVHDILKFNEKSTLTPEIKAALDQMIRIRSAYRQIIQRKGDTKGIMRRALFLCRINPCSTDVKSLGEFITSHINVSALVKIILLQPSKIQITIAGFSLMSKMIELKTENNIYLNCISDCLSSIDDFSGFSSIVLSTNLSEKQKSKVYQFFSNIFKIYKNVRNPQLILIPFRFFRHLNRLHSLQAKLFLKVNDILKDDVDDLPIFSIDYLLVKKFSKVSRHKLKNDKDDNNDPFLSKDFNLNFDLQAPVNWLLLSAYLNINYCSEDLFTIIAKYFWKLSRSDNESLVTPRVICQVIYNAFMNDNNSSTDDDASSASQLEPGSFSNASANAMPIGNRVQEITIAKFIKKALVFISHSLLGCDLKLNKFAIELVYLFRKIINSAPLSDLDTKPSSIATTILNDMMNEPKYLKATLAIIGLQVDIVRPYVLIRQNFRQKEYSPNASLIRKSSAESPLQLQTNNKSSARLNLERNNLSSSRLLLENIGFTPSSSTTIDYIAIPNGKDLKFVPLPFDIKSPSLSLKNADVHAFPLLEVNANVLSSFGNYVLSFMENFSGTNKSKSKLNKMFNDLVVQNLYIQTISYLSIRPEFVNGITKEFIGILSSKMELFSSINDLFDDAISIVSQIEEVDDEIDGLYKIQGDKYNSYLTKPLINYVPDKHQKLSFTIDAKSDPNDIDLYFGIVSDSFYQHNIRYELIHCPSGWHYPVGKQYKKIKFPLNIEINIDERSFTANTIKFNFPQGTRFRFVISSMVDDKSKEPKFTVASNDNYISFFKENDSDVGDDGYNNDEFDDDEYFEYDEEKEKIGKSHVQDNKLKTNYFLKDSPEDNEDFSKIPSEIFLKVKDYHSAHLNDPSKLSLYKNDLIPRSYDDITPVDYEIPTFSKVELMRSYYISPLDEIPLHIFDSKKASKHLIRVIWNSYIYKLSGQFATICLMRIALNNPFQLMLQQSDSDASDLSNISELFINLILSTESFHPELFANKKFFFGLDSPPWLSQSLTANSSQNVVSGYESEALEALNTLINLDEDHGNHEDDDDDSFQSDSSSYRSRESSDISLMKKSISKEIVRGVAKRIFHLASKPRCHLCAVQNPYVHLYLKEYFKNKTNSFDIDEIPEFDQNSLLATPEFQSKLADYPIFLGPMMQTNESYNYMSNFNTVSCIVKNSDSIFINVKRYDNSWVKDTIFELLLLFKNFMYIAQDSDLEIFLRSVLIELYVSGSPFARPFNVDFMTKIYLQHPVSPIYATPSYLQKLSILGTYLQTLPPSQTEYVTRNSTSNSISPTLSNALSNATPSANPSANPSAAPPAANPPIDLTAPRIYSLDLNTDDFFRLVYRIDAKMVNDPVNKRVIKHFPEFFTFEDQIRINEINQKLGDEKVSNKCRIRRVCIDPGAIKSTDTVVDELLLMVKIQQRYKSIVGFPFWEILPYYYRLLKENEEKIEKDFIPPTVYKDKNGIVIVDNQTGVPLHISLDIVHGNFYSSSVLMYSVSPLFEVAEYVTNKKIDEVITIKEGKTYFSMTGFRGVWKIRFIDEFLHKHKKGSYEYNSTDTNNNDHSLFRKESDKTPTDNDEDYFEIDVDEIKKTFINDMKMFACEWESVDTEALSNQIPPNGIKNKRFQTVSSIAESFQQLTNKYSPIVVKLRALFIHHFNYFLYVSSQATDRYSPYFHSKVAMDIPDRIKMLLKEWVSDEEASKSLFDAIKCNESYREITINRFLSKRLVEEGIGTFNDSIIAQLSRQFGRFDPSLFRNKTRPWSVTFEEEKAIDAGGPMRELMTEVARSIFLPSSEIFIPIREFFIPFPTMKAKANAEVENENATTNTNANATNTNTASNLTTSGGIDNDDDKIGSIQPQLNHRYSIRRNSNSSLNIGSVPIGTIVGSNSRTGRRRNSNDDIRTSQSLLSIESTYNESCKEMKMKMYWAVGQFIAIIVRTGFPQSLPFAPLVWKYIAEAKITREDVFASDPEFALTMKKILQKPDLYLNSPELQNWQTTQWDGSVVTLPQYQSKNQSALMPMKTQANQIIFTTQNNNNNNNNVSTFMTKYRNQKRNPQVNIYVNECIRYRIDSILPMLKEIRNGFTANVGFEFNPILSGPLLSHLAQGSDIITVEQLKFLTVPLDFDGEGEMQYIDRFWRVVERFTSLQRHHMLRFITTLTRIPITTKSQFGIKIDKFSTSHPDTIMPTASTCFNKLHWPCYSNDDIAYEKFSFAIENCQSLDLT</sequence>
<keyword evidence="1 2" id="KW-0833">Ubl conjugation pathway</keyword>
<feature type="region of interest" description="Disordered" evidence="4">
    <location>
        <begin position="2275"/>
        <end position="2313"/>
    </location>
</feature>
<keyword evidence="3" id="KW-0175">Coiled coil</keyword>
<feature type="domain" description="HECT" evidence="5">
    <location>
        <begin position="2747"/>
        <end position="3220"/>
    </location>
</feature>
<accession>A0ABR2HDE4</accession>
<evidence type="ECO:0000256" key="2">
    <source>
        <dbReference type="PROSITE-ProRule" id="PRU00104"/>
    </source>
</evidence>
<feature type="compositionally biased region" description="Low complexity" evidence="4">
    <location>
        <begin position="2818"/>
        <end position="2838"/>
    </location>
</feature>
<feature type="compositionally biased region" description="Low complexity" evidence="4">
    <location>
        <begin position="2290"/>
        <end position="2307"/>
    </location>
</feature>
<comment type="caution">
    <text evidence="6">The sequence shown here is derived from an EMBL/GenBank/DDBJ whole genome shotgun (WGS) entry which is preliminary data.</text>
</comment>
<dbReference type="PANTHER" id="PTHR46654:SF1">
    <property type="entry name" value="E3 UBIQUITIN-PROTEIN LIGASE HECTD3"/>
    <property type="match status" value="1"/>
</dbReference>
<evidence type="ECO:0000313" key="7">
    <source>
        <dbReference type="Proteomes" id="UP001470230"/>
    </source>
</evidence>
<dbReference type="SMART" id="SM00119">
    <property type="entry name" value="HECTc"/>
    <property type="match status" value="1"/>
</dbReference>
<dbReference type="Pfam" id="PF00632">
    <property type="entry name" value="HECT"/>
    <property type="match status" value="1"/>
</dbReference>
<dbReference type="SUPFAM" id="SSF56204">
    <property type="entry name" value="Hect, E3 ligase catalytic domain"/>
    <property type="match status" value="1"/>
</dbReference>
<feature type="region of interest" description="Disordered" evidence="4">
    <location>
        <begin position="2818"/>
        <end position="2846"/>
    </location>
</feature>
<dbReference type="InterPro" id="IPR035983">
    <property type="entry name" value="Hect_E3_ubiquitin_ligase"/>
</dbReference>
<gene>
    <name evidence="6" type="ORF">M9Y10_021238</name>
</gene>
<feature type="region of interest" description="Disordered" evidence="4">
    <location>
        <begin position="2034"/>
        <end position="2059"/>
    </location>
</feature>
<organism evidence="6 7">
    <name type="scientific">Tritrichomonas musculus</name>
    <dbReference type="NCBI Taxonomy" id="1915356"/>
    <lineage>
        <taxon>Eukaryota</taxon>
        <taxon>Metamonada</taxon>
        <taxon>Parabasalia</taxon>
        <taxon>Tritrichomonadida</taxon>
        <taxon>Tritrichomonadidae</taxon>
        <taxon>Tritrichomonas</taxon>
    </lineage>
</organism>
<dbReference type="PANTHER" id="PTHR46654">
    <property type="entry name" value="E3 UBIQUITIN-PROTEIN LIGASE HECTD3"/>
    <property type="match status" value="1"/>
</dbReference>
<protein>
    <recommendedName>
        <fullName evidence="5">HECT domain-containing protein</fullName>
    </recommendedName>
</protein>
<dbReference type="Gene3D" id="3.90.1750.10">
    <property type="entry name" value="Hect, E3 ligase catalytic domains"/>
    <property type="match status" value="1"/>
</dbReference>
<evidence type="ECO:0000259" key="5">
    <source>
        <dbReference type="PROSITE" id="PS50237"/>
    </source>
</evidence>
<name>A0ABR2HDE4_9EUKA</name>
<dbReference type="PROSITE" id="PS50237">
    <property type="entry name" value="HECT"/>
    <property type="match status" value="1"/>
</dbReference>
<dbReference type="EMBL" id="JAPFFF010000031">
    <property type="protein sequence ID" value="KAK8845062.1"/>
    <property type="molecule type" value="Genomic_DNA"/>
</dbReference>
<proteinExistence type="predicted"/>
<dbReference type="InterPro" id="IPR000569">
    <property type="entry name" value="HECT_dom"/>
</dbReference>
<evidence type="ECO:0000256" key="3">
    <source>
        <dbReference type="SAM" id="Coils"/>
    </source>
</evidence>
<feature type="coiled-coil region" evidence="3">
    <location>
        <begin position="580"/>
        <end position="607"/>
    </location>
</feature>
<feature type="compositionally biased region" description="Polar residues" evidence="4">
    <location>
        <begin position="2275"/>
        <end position="2289"/>
    </location>
</feature>
<evidence type="ECO:0000256" key="1">
    <source>
        <dbReference type="ARBA" id="ARBA00022786"/>
    </source>
</evidence>
<reference evidence="6 7" key="1">
    <citation type="submission" date="2024-04" db="EMBL/GenBank/DDBJ databases">
        <title>Tritrichomonas musculus Genome.</title>
        <authorList>
            <person name="Alves-Ferreira E."/>
            <person name="Grigg M."/>
            <person name="Lorenzi H."/>
            <person name="Galac M."/>
        </authorList>
    </citation>
    <scope>NUCLEOTIDE SEQUENCE [LARGE SCALE GENOMIC DNA]</scope>
    <source>
        <strain evidence="6 7">EAF2021</strain>
    </source>
</reference>